<sequence length="294" mass="34770">MYFLFKKSGFQFSNHNLDIKLNPSLTKSEHLLLKKLINDYKINYKKYIIITETNLELKNILLKKLRKLSRTSILFSYTNKESSEEILGSLNILNFFQEKDDFIITLSPEIKFSFETNNLWSRISLGTLICLDSSYSINLFKYLLKGEENKNYFEIEIDKLRKILEVEDDTYNRFYDLEKYIIKPAIENITNLDSNLSITYEKIKNGSGKNSKISSIKICFLNKYFENLHNNTNNIISHFSKYIKDFKNIYDLISQNLKIIPYEKIISIGDSCIQSNSFEKDFLEKLNLYKNKEI</sequence>
<reference evidence="2" key="1">
    <citation type="submission" date="2023-07" db="EMBL/GenBank/DDBJ databases">
        <authorList>
            <person name="Colorado M.A."/>
            <person name="Villamil L.M."/>
            <person name="Melo J.F."/>
            <person name="Rodriguez J.A."/>
            <person name="Ruiz R.Y."/>
        </authorList>
    </citation>
    <scope>NUCLEOTIDE SEQUENCE [LARGE SCALE GENOMIC DNA]</scope>
    <source>
        <strain evidence="2">C33</strain>
    </source>
</reference>
<protein>
    <submittedName>
        <fullName evidence="1">Replication initiation protein</fullName>
    </submittedName>
</protein>
<gene>
    <name evidence="1" type="ORF">RFV38_06545</name>
</gene>
<comment type="caution">
    <text evidence="1">The sequence shown here is derived from an EMBL/GenBank/DDBJ whole genome shotgun (WGS) entry which is preliminary data.</text>
</comment>
<accession>A0ABU4W9G1</accession>
<proteinExistence type="predicted"/>
<dbReference type="Proteomes" id="UP001279681">
    <property type="component" value="Unassembled WGS sequence"/>
</dbReference>
<evidence type="ECO:0000313" key="1">
    <source>
        <dbReference type="EMBL" id="MDX8336151.1"/>
    </source>
</evidence>
<dbReference type="EMBL" id="JAVIKH010000007">
    <property type="protein sequence ID" value="MDX8336151.1"/>
    <property type="molecule type" value="Genomic_DNA"/>
</dbReference>
<dbReference type="InterPro" id="IPR036390">
    <property type="entry name" value="WH_DNA-bd_sf"/>
</dbReference>
<dbReference type="SUPFAM" id="SSF46785">
    <property type="entry name" value="Winged helix' DNA-binding domain"/>
    <property type="match status" value="1"/>
</dbReference>
<organism evidence="1 2">
    <name type="scientific">Candidatus Cetobacterium colombiensis</name>
    <dbReference type="NCBI Taxonomy" id="3073100"/>
    <lineage>
        <taxon>Bacteria</taxon>
        <taxon>Fusobacteriati</taxon>
        <taxon>Fusobacteriota</taxon>
        <taxon>Fusobacteriia</taxon>
        <taxon>Fusobacteriales</taxon>
        <taxon>Fusobacteriaceae</taxon>
        <taxon>Cetobacterium</taxon>
    </lineage>
</organism>
<evidence type="ECO:0000313" key="2">
    <source>
        <dbReference type="Proteomes" id="UP001279681"/>
    </source>
</evidence>
<dbReference type="RefSeq" id="WP_320313555.1">
    <property type="nucleotide sequence ID" value="NZ_JAVIKH010000007.1"/>
</dbReference>
<name>A0ABU4W9G1_9FUSO</name>
<dbReference type="Gene3D" id="1.10.10.10">
    <property type="entry name" value="Winged helix-like DNA-binding domain superfamily/Winged helix DNA-binding domain"/>
    <property type="match status" value="1"/>
</dbReference>
<keyword evidence="2" id="KW-1185">Reference proteome</keyword>
<dbReference type="InterPro" id="IPR036388">
    <property type="entry name" value="WH-like_DNA-bd_sf"/>
</dbReference>
<dbReference type="Pfam" id="PF21205">
    <property type="entry name" value="Rep3_C"/>
    <property type="match status" value="1"/>
</dbReference>